<accession>A0A118DLZ9</accession>
<dbReference type="InterPro" id="IPR013393">
    <property type="entry name" value="T3SS_HrpB4"/>
</dbReference>
<name>A0A118DLZ9_9BURK</name>
<gene>
    <name evidence="1" type="ORF">WS67_01055</name>
</gene>
<dbReference type="RefSeq" id="WP_082712087.1">
    <property type="nucleotide sequence ID" value="NZ_LOWA01000055.1"/>
</dbReference>
<reference evidence="1 2" key="1">
    <citation type="submission" date="2015-11" db="EMBL/GenBank/DDBJ databases">
        <title>Expanding the genomic diversity of Burkholderia species for the development of highly accurate diagnostics.</title>
        <authorList>
            <person name="Sahl J."/>
            <person name="Keim P."/>
            <person name="Wagner D."/>
        </authorList>
    </citation>
    <scope>NUCLEOTIDE SEQUENCE [LARGE SCALE GENOMIC DNA]</scope>
    <source>
        <strain evidence="1 2">TSV85</strain>
    </source>
</reference>
<comment type="caution">
    <text evidence="1">The sequence shown here is derived from an EMBL/GenBank/DDBJ whole genome shotgun (WGS) entry which is preliminary data.</text>
</comment>
<dbReference type="EMBL" id="LOWA01000055">
    <property type="protein sequence ID" value="KVE24184.1"/>
    <property type="molecule type" value="Genomic_DNA"/>
</dbReference>
<keyword evidence="2" id="KW-1185">Reference proteome</keyword>
<dbReference type="AlphaFoldDB" id="A0A118DLZ9"/>
<proteinExistence type="predicted"/>
<dbReference type="Pfam" id="PF09502">
    <property type="entry name" value="HrpB4"/>
    <property type="match status" value="1"/>
</dbReference>
<sequence length="246" mass="27331">MKTQPTRPPSERAAALRETYEANLSHAALWAHPSWYMAILGVDESIVEQWRHTLAHTSKDALHVCSRALAEAAHVIHPDPDAYQRPALETSANSPARLNLALLSMLPTSVGLQVLCMRALLFRRIELRRTIDKRVWARLSEWAGVHIETLIADAPPMDTLETDRGLHLPIDALDAQALANEGFVLFMRDGCHDGLSYRHLLQLALKHGGHDGGAPAFMPGKTDANGSAWLYSQLPNWLGTWSWLFG</sequence>
<protein>
    <submittedName>
        <fullName evidence="1">Uncharacterized protein</fullName>
    </submittedName>
</protein>
<dbReference type="OrthoDB" id="9115373at2"/>
<evidence type="ECO:0000313" key="2">
    <source>
        <dbReference type="Proteomes" id="UP000062788"/>
    </source>
</evidence>
<dbReference type="Proteomes" id="UP000062788">
    <property type="component" value="Unassembled WGS sequence"/>
</dbReference>
<organism evidence="1 2">
    <name type="scientific">Burkholderia singularis</name>
    <dbReference type="NCBI Taxonomy" id="1503053"/>
    <lineage>
        <taxon>Bacteria</taxon>
        <taxon>Pseudomonadati</taxon>
        <taxon>Pseudomonadota</taxon>
        <taxon>Betaproteobacteria</taxon>
        <taxon>Burkholderiales</taxon>
        <taxon>Burkholderiaceae</taxon>
        <taxon>Burkholderia</taxon>
        <taxon>pseudomallei group</taxon>
    </lineage>
</organism>
<evidence type="ECO:0000313" key="1">
    <source>
        <dbReference type="EMBL" id="KVE24184.1"/>
    </source>
</evidence>